<feature type="region of interest" description="Disordered" evidence="1">
    <location>
        <begin position="1"/>
        <end position="26"/>
    </location>
</feature>
<evidence type="ECO:0000313" key="3">
    <source>
        <dbReference type="Proteomes" id="UP000011602"/>
    </source>
</evidence>
<keyword evidence="3" id="KW-1185">Reference proteome</keyword>
<gene>
    <name evidence="2" type="ORF">C493_11452</name>
</gene>
<dbReference type="AlphaFoldDB" id="L9X058"/>
<sequence length="255" mass="27219">MDDDGRDAEDDENGGDDESAEVDPDEIEFVAACVDEEREFATFRVDNDNDESVTLTTEGTSVIDFGRNGTDETDASSDDDSGDVDHDEAVEQVNSIIEDTNERLENVDDVEPIDEIDANTGDDVQEEVFTQVVAEINAQSQELLGTDIAGAVDTPDEARAEADEIEAEYGAAAQEAVDGLNDAADNVEEIRELTDRGGSGDGSADELTVGADDSETVTTGLEDDTATVSLHLDGDEIAEATADYDEMDNYCSHSP</sequence>
<protein>
    <submittedName>
        <fullName evidence="2">Uncharacterized protein</fullName>
    </submittedName>
</protein>
<dbReference type="EMBL" id="AOHZ01000051">
    <property type="protein sequence ID" value="ELY55095.1"/>
    <property type="molecule type" value="Genomic_DNA"/>
</dbReference>
<dbReference type="Proteomes" id="UP000011602">
    <property type="component" value="Unassembled WGS sequence"/>
</dbReference>
<name>L9X058_9EURY</name>
<proteinExistence type="predicted"/>
<accession>L9X058</accession>
<evidence type="ECO:0000256" key="1">
    <source>
        <dbReference type="SAM" id="MobiDB-lite"/>
    </source>
</evidence>
<feature type="region of interest" description="Disordered" evidence="1">
    <location>
        <begin position="45"/>
        <end position="87"/>
    </location>
</feature>
<feature type="compositionally biased region" description="Acidic residues" evidence="1">
    <location>
        <begin position="71"/>
        <end position="82"/>
    </location>
</feature>
<organism evidence="2 3">
    <name type="scientific">Natronolimnohabitans innermongolicus JCM 12255</name>
    <dbReference type="NCBI Taxonomy" id="1227499"/>
    <lineage>
        <taxon>Archaea</taxon>
        <taxon>Methanobacteriati</taxon>
        <taxon>Methanobacteriota</taxon>
        <taxon>Stenosarchaea group</taxon>
        <taxon>Halobacteria</taxon>
        <taxon>Halobacteriales</taxon>
        <taxon>Natrialbaceae</taxon>
        <taxon>Natronolimnohabitans</taxon>
    </lineage>
</organism>
<reference evidence="2 3" key="1">
    <citation type="journal article" date="2014" name="PLoS Genet.">
        <title>Phylogenetically driven sequencing of extremely halophilic archaea reveals strategies for static and dynamic osmo-response.</title>
        <authorList>
            <person name="Becker E.A."/>
            <person name="Seitzer P.M."/>
            <person name="Tritt A."/>
            <person name="Larsen D."/>
            <person name="Krusor M."/>
            <person name="Yao A.I."/>
            <person name="Wu D."/>
            <person name="Madern D."/>
            <person name="Eisen J.A."/>
            <person name="Darling A.E."/>
            <person name="Facciotti M.T."/>
        </authorList>
    </citation>
    <scope>NUCLEOTIDE SEQUENCE [LARGE SCALE GENOMIC DNA]</scope>
    <source>
        <strain evidence="2 3">JCM 12255</strain>
    </source>
</reference>
<comment type="caution">
    <text evidence="2">The sequence shown here is derived from an EMBL/GenBank/DDBJ whole genome shotgun (WGS) entry which is preliminary data.</text>
</comment>
<feature type="region of interest" description="Disordered" evidence="1">
    <location>
        <begin position="193"/>
        <end position="233"/>
    </location>
</feature>
<evidence type="ECO:0000313" key="2">
    <source>
        <dbReference type="EMBL" id="ELY55095.1"/>
    </source>
</evidence>